<reference evidence="1 2" key="1">
    <citation type="submission" date="2016-04" db="EMBL/GenBank/DDBJ databases">
        <title>Genome analyses suggest a sexual origin of heterokaryosis in a supposedly ancient asexual fungus.</title>
        <authorList>
            <person name="Ropars J."/>
            <person name="Sedzielewska K."/>
            <person name="Noel J."/>
            <person name="Charron P."/>
            <person name="Farinelli L."/>
            <person name="Marton T."/>
            <person name="Kruger M."/>
            <person name="Pelin A."/>
            <person name="Brachmann A."/>
            <person name="Corradi N."/>
        </authorList>
    </citation>
    <scope>NUCLEOTIDE SEQUENCE [LARGE SCALE GENOMIC DNA]</scope>
    <source>
        <strain evidence="1 2">C2</strain>
    </source>
</reference>
<feature type="non-terminal residue" evidence="1">
    <location>
        <position position="1"/>
    </location>
</feature>
<evidence type="ECO:0000313" key="2">
    <source>
        <dbReference type="Proteomes" id="UP000233469"/>
    </source>
</evidence>
<reference evidence="1 2" key="2">
    <citation type="submission" date="2017-10" db="EMBL/GenBank/DDBJ databases">
        <title>Extensive intraspecific genome diversity in a model arbuscular mycorrhizal fungus.</title>
        <authorList>
            <person name="Chen E.C.H."/>
            <person name="Morin E."/>
            <person name="Baudet D."/>
            <person name="Noel J."/>
            <person name="Ndikumana S."/>
            <person name="Charron P."/>
            <person name="St-Onge C."/>
            <person name="Giorgi J."/>
            <person name="Grigoriev I.V."/>
            <person name="Roux C."/>
            <person name="Martin F.M."/>
            <person name="Corradi N."/>
        </authorList>
    </citation>
    <scope>NUCLEOTIDE SEQUENCE [LARGE SCALE GENOMIC DNA]</scope>
    <source>
        <strain evidence="1 2">C2</strain>
    </source>
</reference>
<protein>
    <recommendedName>
        <fullName evidence="3">TLDc domain-containing protein</fullName>
    </recommendedName>
</protein>
<dbReference type="EMBL" id="LLXL01006835">
    <property type="protein sequence ID" value="PKK55786.1"/>
    <property type="molecule type" value="Genomic_DNA"/>
</dbReference>
<proteinExistence type="predicted"/>
<gene>
    <name evidence="1" type="ORF">RhiirC2_801513</name>
</gene>
<sequence>IENYILSRVVNEKYATYNSSIHGPSFGKNDLIIWNMWSMFNINYCKKSSYKKSIRKTEKEFNVEECEIFQID</sequence>
<accession>A0A2N1M2D8</accession>
<dbReference type="AlphaFoldDB" id="A0A2N1M2D8"/>
<evidence type="ECO:0008006" key="3">
    <source>
        <dbReference type="Google" id="ProtNLM"/>
    </source>
</evidence>
<dbReference type="Proteomes" id="UP000233469">
    <property type="component" value="Unassembled WGS sequence"/>
</dbReference>
<comment type="caution">
    <text evidence="1">The sequence shown here is derived from an EMBL/GenBank/DDBJ whole genome shotgun (WGS) entry which is preliminary data.</text>
</comment>
<organism evidence="1 2">
    <name type="scientific">Rhizophagus irregularis</name>
    <dbReference type="NCBI Taxonomy" id="588596"/>
    <lineage>
        <taxon>Eukaryota</taxon>
        <taxon>Fungi</taxon>
        <taxon>Fungi incertae sedis</taxon>
        <taxon>Mucoromycota</taxon>
        <taxon>Glomeromycotina</taxon>
        <taxon>Glomeromycetes</taxon>
        <taxon>Glomerales</taxon>
        <taxon>Glomeraceae</taxon>
        <taxon>Rhizophagus</taxon>
    </lineage>
</organism>
<evidence type="ECO:0000313" key="1">
    <source>
        <dbReference type="EMBL" id="PKK55786.1"/>
    </source>
</evidence>
<name>A0A2N1M2D8_9GLOM</name>